<proteinExistence type="predicted"/>
<protein>
    <submittedName>
        <fullName evidence="2">Uncharacterized protein</fullName>
    </submittedName>
</protein>
<organism evidence="2 3">
    <name type="scientific">Portunus trituberculatus</name>
    <name type="common">Swimming crab</name>
    <name type="synonym">Neptunus trituberculatus</name>
    <dbReference type="NCBI Taxonomy" id="210409"/>
    <lineage>
        <taxon>Eukaryota</taxon>
        <taxon>Metazoa</taxon>
        <taxon>Ecdysozoa</taxon>
        <taxon>Arthropoda</taxon>
        <taxon>Crustacea</taxon>
        <taxon>Multicrustacea</taxon>
        <taxon>Malacostraca</taxon>
        <taxon>Eumalacostraca</taxon>
        <taxon>Eucarida</taxon>
        <taxon>Decapoda</taxon>
        <taxon>Pleocyemata</taxon>
        <taxon>Brachyura</taxon>
        <taxon>Eubrachyura</taxon>
        <taxon>Portunoidea</taxon>
        <taxon>Portunidae</taxon>
        <taxon>Portuninae</taxon>
        <taxon>Portunus</taxon>
    </lineage>
</organism>
<evidence type="ECO:0000313" key="2">
    <source>
        <dbReference type="EMBL" id="MPC71144.1"/>
    </source>
</evidence>
<gene>
    <name evidence="2" type="ORF">E2C01_065415</name>
</gene>
<comment type="caution">
    <text evidence="2">The sequence shown here is derived from an EMBL/GenBank/DDBJ whole genome shotgun (WGS) entry which is preliminary data.</text>
</comment>
<feature type="transmembrane region" description="Helical" evidence="1">
    <location>
        <begin position="47"/>
        <end position="70"/>
    </location>
</feature>
<accession>A0A5B7HRN9</accession>
<keyword evidence="1" id="KW-1133">Transmembrane helix</keyword>
<evidence type="ECO:0000256" key="1">
    <source>
        <dbReference type="SAM" id="Phobius"/>
    </source>
</evidence>
<dbReference type="Proteomes" id="UP000324222">
    <property type="component" value="Unassembled WGS sequence"/>
</dbReference>
<keyword evidence="3" id="KW-1185">Reference proteome</keyword>
<feature type="transmembrane region" description="Helical" evidence="1">
    <location>
        <begin position="12"/>
        <end position="35"/>
    </location>
</feature>
<evidence type="ECO:0000313" key="3">
    <source>
        <dbReference type="Proteomes" id="UP000324222"/>
    </source>
</evidence>
<keyword evidence="1" id="KW-0472">Membrane</keyword>
<sequence>MIPASLTAGHVFASLTEAVTFIFFPLPYFQLLLIITSTSTSSSPLGLLAFSAALRGVSLAIVCASCSVTLDGVTRLASLMHSFPTPLRSP</sequence>
<reference evidence="2 3" key="1">
    <citation type="submission" date="2019-05" db="EMBL/GenBank/DDBJ databases">
        <title>Another draft genome of Portunus trituberculatus and its Hox gene families provides insights of decapod evolution.</title>
        <authorList>
            <person name="Jeong J.-H."/>
            <person name="Song I."/>
            <person name="Kim S."/>
            <person name="Choi T."/>
            <person name="Kim D."/>
            <person name="Ryu S."/>
            <person name="Kim W."/>
        </authorList>
    </citation>
    <scope>NUCLEOTIDE SEQUENCE [LARGE SCALE GENOMIC DNA]</scope>
    <source>
        <tissue evidence="2">Muscle</tissue>
    </source>
</reference>
<dbReference type="AlphaFoldDB" id="A0A5B7HRN9"/>
<keyword evidence="1" id="KW-0812">Transmembrane</keyword>
<name>A0A5B7HRN9_PORTR</name>
<dbReference type="EMBL" id="VSRR010032379">
    <property type="protein sequence ID" value="MPC71144.1"/>
    <property type="molecule type" value="Genomic_DNA"/>
</dbReference>